<sequence length="140" mass="16312">MELTINDLIPIMPNNDKIEKFCDYVLENYILPDSKFPPEMWAEYTATTTRTTNACESFHSRLNSLIPAPHPNIFKMIDILLGFQSETICKLNQRTDVKRKIIVIKKERFVGSLMKKMEDGLVTRKEFVAQVSMKFLPLFH</sequence>
<protein>
    <submittedName>
        <fullName evidence="1">Uncharacterized protein</fullName>
    </submittedName>
</protein>
<name>A0A8D8QSY9_9HEMI</name>
<dbReference type="AlphaFoldDB" id="A0A8D8QSY9"/>
<proteinExistence type="predicted"/>
<reference evidence="1" key="1">
    <citation type="submission" date="2021-05" db="EMBL/GenBank/DDBJ databases">
        <authorList>
            <person name="Alioto T."/>
            <person name="Alioto T."/>
            <person name="Gomez Garrido J."/>
        </authorList>
    </citation>
    <scope>NUCLEOTIDE SEQUENCE</scope>
</reference>
<organism evidence="1">
    <name type="scientific">Cacopsylla melanoneura</name>
    <dbReference type="NCBI Taxonomy" id="428564"/>
    <lineage>
        <taxon>Eukaryota</taxon>
        <taxon>Metazoa</taxon>
        <taxon>Ecdysozoa</taxon>
        <taxon>Arthropoda</taxon>
        <taxon>Hexapoda</taxon>
        <taxon>Insecta</taxon>
        <taxon>Pterygota</taxon>
        <taxon>Neoptera</taxon>
        <taxon>Paraneoptera</taxon>
        <taxon>Hemiptera</taxon>
        <taxon>Sternorrhyncha</taxon>
        <taxon>Psylloidea</taxon>
        <taxon>Psyllidae</taxon>
        <taxon>Psyllinae</taxon>
        <taxon>Cacopsylla</taxon>
    </lineage>
</organism>
<evidence type="ECO:0000313" key="1">
    <source>
        <dbReference type="EMBL" id="CAG6636749.1"/>
    </source>
</evidence>
<accession>A0A8D8QSY9</accession>
<dbReference type="EMBL" id="HBUF01095532">
    <property type="protein sequence ID" value="CAG6636749.1"/>
    <property type="molecule type" value="Transcribed_RNA"/>
</dbReference>